<accession>A0A9D4RQH3</accession>
<feature type="region of interest" description="Disordered" evidence="1">
    <location>
        <begin position="154"/>
        <end position="188"/>
    </location>
</feature>
<feature type="domain" description="Farnesoic acid O-methyl transferase" evidence="2">
    <location>
        <begin position="19"/>
        <end position="153"/>
    </location>
</feature>
<feature type="non-terminal residue" evidence="3">
    <location>
        <position position="188"/>
    </location>
</feature>
<proteinExistence type="predicted"/>
<dbReference type="Pfam" id="PF12248">
    <property type="entry name" value="Methyltransf_FA"/>
    <property type="match status" value="1"/>
</dbReference>
<dbReference type="EMBL" id="JAIWYP010000001">
    <property type="protein sequence ID" value="KAH3877726.1"/>
    <property type="molecule type" value="Genomic_DNA"/>
</dbReference>
<gene>
    <name evidence="3" type="ORF">DPMN_001603</name>
</gene>
<keyword evidence="4" id="KW-1185">Reference proteome</keyword>
<protein>
    <recommendedName>
        <fullName evidence="2">Farnesoic acid O-methyl transferase domain-containing protein</fullName>
    </recommendedName>
</protein>
<evidence type="ECO:0000313" key="3">
    <source>
        <dbReference type="EMBL" id="KAH3877726.1"/>
    </source>
</evidence>
<evidence type="ECO:0000256" key="1">
    <source>
        <dbReference type="SAM" id="MobiDB-lite"/>
    </source>
</evidence>
<name>A0A9D4RQH3_DREPO</name>
<evidence type="ECO:0000259" key="2">
    <source>
        <dbReference type="Pfam" id="PF12248"/>
    </source>
</evidence>
<sequence length="188" mass="21019">TRPYGRTLTYNCPVRDGHVDYSQFNPVHDGLRVNTITSLAFQTKGKNDAHILLQNNNNDFEYKVVEIVIGGWGNTLSVIRNKQQGEALCKNEGHVLSSSSLQWFWVSWNGGCVKVGKGPNVGGSQIMQWCGLNFSINGIRFSYGFGSGGTYLIPLPENSPPRHDSSKTSKSSRYRRDTEESEESEDRQ</sequence>
<dbReference type="PANTHER" id="PTHR36695:SF12">
    <property type="entry name" value="AGAP008648-PA"/>
    <property type="match status" value="1"/>
</dbReference>
<reference evidence="3" key="2">
    <citation type="submission" date="2020-11" db="EMBL/GenBank/DDBJ databases">
        <authorList>
            <person name="McCartney M.A."/>
            <person name="Auch B."/>
            <person name="Kono T."/>
            <person name="Mallez S."/>
            <person name="Becker A."/>
            <person name="Gohl D.M."/>
            <person name="Silverstein K.A.T."/>
            <person name="Koren S."/>
            <person name="Bechman K.B."/>
            <person name="Herman A."/>
            <person name="Abrahante J.E."/>
            <person name="Garbe J."/>
        </authorList>
    </citation>
    <scope>NUCLEOTIDE SEQUENCE</scope>
    <source>
        <strain evidence="3">Duluth1</strain>
        <tissue evidence="3">Whole animal</tissue>
    </source>
</reference>
<evidence type="ECO:0000313" key="4">
    <source>
        <dbReference type="Proteomes" id="UP000828390"/>
    </source>
</evidence>
<reference evidence="3" key="1">
    <citation type="journal article" date="2019" name="bioRxiv">
        <title>The Genome of the Zebra Mussel, Dreissena polymorpha: A Resource for Invasive Species Research.</title>
        <authorList>
            <person name="McCartney M.A."/>
            <person name="Auch B."/>
            <person name="Kono T."/>
            <person name="Mallez S."/>
            <person name="Zhang Y."/>
            <person name="Obille A."/>
            <person name="Becker A."/>
            <person name="Abrahante J.E."/>
            <person name="Garbe J."/>
            <person name="Badalamenti J.P."/>
            <person name="Herman A."/>
            <person name="Mangelson H."/>
            <person name="Liachko I."/>
            <person name="Sullivan S."/>
            <person name="Sone E.D."/>
            <person name="Koren S."/>
            <person name="Silverstein K.A.T."/>
            <person name="Beckman K.B."/>
            <person name="Gohl D.M."/>
        </authorList>
    </citation>
    <scope>NUCLEOTIDE SEQUENCE</scope>
    <source>
        <strain evidence="3">Duluth1</strain>
        <tissue evidence="3">Whole animal</tissue>
    </source>
</reference>
<dbReference type="Proteomes" id="UP000828390">
    <property type="component" value="Unassembled WGS sequence"/>
</dbReference>
<dbReference type="InterPro" id="IPR022041">
    <property type="entry name" value="Methyltransf_FA"/>
</dbReference>
<comment type="caution">
    <text evidence="3">The sequence shown here is derived from an EMBL/GenBank/DDBJ whole genome shotgun (WGS) entry which is preliminary data.</text>
</comment>
<dbReference type="AlphaFoldDB" id="A0A9D4RQH3"/>
<dbReference type="PANTHER" id="PTHR36695">
    <property type="entry name" value="AGAP008648-PA"/>
    <property type="match status" value="1"/>
</dbReference>
<feature type="compositionally biased region" description="Acidic residues" evidence="1">
    <location>
        <begin position="179"/>
        <end position="188"/>
    </location>
</feature>
<organism evidence="3 4">
    <name type="scientific">Dreissena polymorpha</name>
    <name type="common">Zebra mussel</name>
    <name type="synonym">Mytilus polymorpha</name>
    <dbReference type="NCBI Taxonomy" id="45954"/>
    <lineage>
        <taxon>Eukaryota</taxon>
        <taxon>Metazoa</taxon>
        <taxon>Spiralia</taxon>
        <taxon>Lophotrochozoa</taxon>
        <taxon>Mollusca</taxon>
        <taxon>Bivalvia</taxon>
        <taxon>Autobranchia</taxon>
        <taxon>Heteroconchia</taxon>
        <taxon>Euheterodonta</taxon>
        <taxon>Imparidentia</taxon>
        <taxon>Neoheterodontei</taxon>
        <taxon>Myida</taxon>
        <taxon>Dreissenoidea</taxon>
        <taxon>Dreissenidae</taxon>
        <taxon>Dreissena</taxon>
    </lineage>
</organism>